<sequence>MKFGLLLSGLFLLFSEPTWASSQCNPDIKPVAADELAYRDRGDRCEGLFVQKVSATGLRVAAFHKSAATFDENALALNINVSGHSGNKQLSVTSLRPNQYYRMDASFEQDNFSLPLELLRHPQIDIKPQELATIICVKDCQSAVPTLVAASFADEDNANPYVALVANLEIFELRVTIRDEETGEVLHDKEMLGSRTWPAGRPATFPLKPYFKGRNEVRMEIVAAGRGNELIDSVSMRLQSR</sequence>
<dbReference type="EMBL" id="QGDB01000015">
    <property type="protein sequence ID" value="PWL16308.1"/>
    <property type="molecule type" value="Genomic_DNA"/>
</dbReference>
<evidence type="ECO:0000313" key="2">
    <source>
        <dbReference type="EMBL" id="PWL16308.1"/>
    </source>
</evidence>
<comment type="caution">
    <text evidence="2">The sequence shown here is derived from an EMBL/GenBank/DDBJ whole genome shotgun (WGS) entry which is preliminary data.</text>
</comment>
<evidence type="ECO:0000256" key="1">
    <source>
        <dbReference type="SAM" id="SignalP"/>
    </source>
</evidence>
<keyword evidence="1" id="KW-0732">Signal</keyword>
<keyword evidence="3" id="KW-1185">Reference proteome</keyword>
<dbReference type="AlphaFoldDB" id="A0A316J564"/>
<evidence type="ECO:0000313" key="3">
    <source>
        <dbReference type="Proteomes" id="UP000245865"/>
    </source>
</evidence>
<proteinExistence type="predicted"/>
<accession>A0A316J564</accession>
<dbReference type="OrthoDB" id="8478457at2"/>
<name>A0A316J564_9HYPH</name>
<organism evidence="2 3">
    <name type="scientific">Falsochrobactrum shanghaiense</name>
    <dbReference type="NCBI Taxonomy" id="2201899"/>
    <lineage>
        <taxon>Bacteria</taxon>
        <taxon>Pseudomonadati</taxon>
        <taxon>Pseudomonadota</taxon>
        <taxon>Alphaproteobacteria</taxon>
        <taxon>Hyphomicrobiales</taxon>
        <taxon>Brucellaceae</taxon>
        <taxon>Falsochrobactrum</taxon>
    </lineage>
</organism>
<feature type="chain" id="PRO_5016382537" evidence="1">
    <location>
        <begin position="21"/>
        <end position="241"/>
    </location>
</feature>
<dbReference type="Proteomes" id="UP000245865">
    <property type="component" value="Unassembled WGS sequence"/>
</dbReference>
<gene>
    <name evidence="2" type="ORF">DKP76_18250</name>
</gene>
<reference evidence="2 3" key="1">
    <citation type="submission" date="2018-05" db="EMBL/GenBank/DDBJ databases">
        <title>Comparative genomic sequence analysis between strain HN4 and CCM 8460T (Falsochrobactrum ovis) will provide more evidence to prove that HN4 is a new species of Falsochrobactrum.</title>
        <authorList>
            <person name="Lyu W."/>
            <person name="Sun L."/>
            <person name="Yao L."/>
        </authorList>
    </citation>
    <scope>NUCLEOTIDE SEQUENCE [LARGE SCALE GENOMIC DNA]</scope>
    <source>
        <strain evidence="2 3">HN4</strain>
    </source>
</reference>
<dbReference type="RefSeq" id="WP_109708078.1">
    <property type="nucleotide sequence ID" value="NZ_QGDB01000015.1"/>
</dbReference>
<feature type="signal peptide" evidence="1">
    <location>
        <begin position="1"/>
        <end position="20"/>
    </location>
</feature>
<protein>
    <submittedName>
        <fullName evidence="2">Uncharacterized protein</fullName>
    </submittedName>
</protein>